<dbReference type="Gene3D" id="1.20.120.450">
    <property type="entry name" value="dinb family like domain"/>
    <property type="match status" value="1"/>
</dbReference>
<gene>
    <name evidence="1" type="ORF">VRU49_05890</name>
</gene>
<comment type="caution">
    <text evidence="1">The sequence shown here is derived from an EMBL/GenBank/DDBJ whole genome shotgun (WGS) entry which is preliminary data.</text>
</comment>
<name>A0ABU7H0X2_9SPHI</name>
<dbReference type="EMBL" id="JAZDQU010000001">
    <property type="protein sequence ID" value="MEE1884952.1"/>
    <property type="molecule type" value="Genomic_DNA"/>
</dbReference>
<dbReference type="RefSeq" id="WP_330145857.1">
    <property type="nucleotide sequence ID" value="NZ_JAZDQU010000001.1"/>
</dbReference>
<dbReference type="Proteomes" id="UP001337681">
    <property type="component" value="Unassembled WGS sequence"/>
</dbReference>
<proteinExistence type="predicted"/>
<dbReference type="SUPFAM" id="SSF109854">
    <property type="entry name" value="DinB/YfiT-like putative metalloenzymes"/>
    <property type="match status" value="1"/>
</dbReference>
<dbReference type="InterPro" id="IPR011466">
    <property type="entry name" value="DUF1572"/>
</dbReference>
<evidence type="ECO:0000313" key="2">
    <source>
        <dbReference type="Proteomes" id="UP001337681"/>
    </source>
</evidence>
<protein>
    <submittedName>
        <fullName evidence="1">DUF1572 family protein</fullName>
    </submittedName>
</protein>
<dbReference type="Pfam" id="PF07609">
    <property type="entry name" value="DUF1572"/>
    <property type="match status" value="1"/>
</dbReference>
<organism evidence="1 2">
    <name type="scientific">Pedobacter flavus</name>
    <dbReference type="NCBI Taxonomy" id="3113906"/>
    <lineage>
        <taxon>Bacteria</taxon>
        <taxon>Pseudomonadati</taxon>
        <taxon>Bacteroidota</taxon>
        <taxon>Sphingobacteriia</taxon>
        <taxon>Sphingobacteriales</taxon>
        <taxon>Sphingobacteriaceae</taxon>
        <taxon>Pedobacter</taxon>
    </lineage>
</organism>
<evidence type="ECO:0000313" key="1">
    <source>
        <dbReference type="EMBL" id="MEE1884952.1"/>
    </source>
</evidence>
<reference evidence="1 2" key="1">
    <citation type="submission" date="2024-01" db="EMBL/GenBank/DDBJ databases">
        <title>Pedobacter sp. nov., isolated from oil-contaminated soil.</title>
        <authorList>
            <person name="Le N.T.T."/>
        </authorList>
    </citation>
    <scope>NUCLEOTIDE SEQUENCE [LARGE SCALE GENOMIC DNA]</scope>
    <source>
        <strain evidence="1 2">VNH31</strain>
    </source>
</reference>
<dbReference type="InterPro" id="IPR034660">
    <property type="entry name" value="DinB/YfiT-like"/>
</dbReference>
<sequence length="194" mass="22905">MIESNYISSTQKQLAYYKMLAEKALAQIPDQGIYWQPNFNSNSIGVLFQHIEGNMLSRFTDFFASDGEKSWRNRDTEFEPQFYTRAQLLQKWENAWTVFLDILQEKNAEKLQDIVYIRNEGHTVLEAINRQLPHYAYHIGQIIYISKLILNEDWKSLSIPKGASNAYNVEKFQSEKKISHYVDEIMRNEHKNTD</sequence>
<keyword evidence="2" id="KW-1185">Reference proteome</keyword>
<accession>A0ABU7H0X2</accession>